<dbReference type="AlphaFoldDB" id="A0A3N4HLK2"/>
<sequence>MQRCLLSSKNKLKKAARSEALHEHFLIQLDMRIRVLLSSIQFNILGVTIRTRQCQHASSIFLHNQHLSIRAYGASLSIRESRVNGDACESMPTEYGGYHYTRTRDQRSEIEPAHHKKEMFVPYVNGSAYNFSKRESRANTPCPISWIHHTQQRTPSNGYYPTRKHGNGDASNLLTLQGFSASRSISDGSCIVRVLLLANLRFLTFISLAIFIVHHPSPVLSSIRESIQVVSSRGRHKGRPVQYAIKSDDANEDTRESF</sequence>
<proteinExistence type="predicted"/>
<accession>A0A3N4HLK2</accession>
<protein>
    <submittedName>
        <fullName evidence="2">Uncharacterized protein</fullName>
    </submittedName>
</protein>
<reference evidence="2 3" key="1">
    <citation type="journal article" date="2018" name="Nat. Ecol. Evol.">
        <title>Pezizomycetes genomes reveal the molecular basis of ectomycorrhizal truffle lifestyle.</title>
        <authorList>
            <person name="Murat C."/>
            <person name="Payen T."/>
            <person name="Noel B."/>
            <person name="Kuo A."/>
            <person name="Morin E."/>
            <person name="Chen J."/>
            <person name="Kohler A."/>
            <person name="Krizsan K."/>
            <person name="Balestrini R."/>
            <person name="Da Silva C."/>
            <person name="Montanini B."/>
            <person name="Hainaut M."/>
            <person name="Levati E."/>
            <person name="Barry K.W."/>
            <person name="Belfiori B."/>
            <person name="Cichocki N."/>
            <person name="Clum A."/>
            <person name="Dockter R.B."/>
            <person name="Fauchery L."/>
            <person name="Guy J."/>
            <person name="Iotti M."/>
            <person name="Le Tacon F."/>
            <person name="Lindquist E.A."/>
            <person name="Lipzen A."/>
            <person name="Malagnac F."/>
            <person name="Mello A."/>
            <person name="Molinier V."/>
            <person name="Miyauchi S."/>
            <person name="Poulain J."/>
            <person name="Riccioni C."/>
            <person name="Rubini A."/>
            <person name="Sitrit Y."/>
            <person name="Splivallo R."/>
            <person name="Traeger S."/>
            <person name="Wang M."/>
            <person name="Zifcakova L."/>
            <person name="Wipf D."/>
            <person name="Zambonelli A."/>
            <person name="Paolocci F."/>
            <person name="Nowrousian M."/>
            <person name="Ottonello S."/>
            <person name="Baldrian P."/>
            <person name="Spatafora J.W."/>
            <person name="Henrissat B."/>
            <person name="Nagy L.G."/>
            <person name="Aury J.M."/>
            <person name="Wincker P."/>
            <person name="Grigoriev I.V."/>
            <person name="Bonfante P."/>
            <person name="Martin F.M."/>
        </authorList>
    </citation>
    <scope>NUCLEOTIDE SEQUENCE [LARGE SCALE GENOMIC DNA]</scope>
    <source>
        <strain evidence="2 3">RN42</strain>
    </source>
</reference>
<name>A0A3N4HLK2_ASCIM</name>
<evidence type="ECO:0000256" key="1">
    <source>
        <dbReference type="SAM" id="Phobius"/>
    </source>
</evidence>
<feature type="transmembrane region" description="Helical" evidence="1">
    <location>
        <begin position="190"/>
        <end position="213"/>
    </location>
</feature>
<keyword evidence="3" id="KW-1185">Reference proteome</keyword>
<gene>
    <name evidence="2" type="ORF">BJ508DRAFT_313815</name>
</gene>
<organism evidence="2 3">
    <name type="scientific">Ascobolus immersus RN42</name>
    <dbReference type="NCBI Taxonomy" id="1160509"/>
    <lineage>
        <taxon>Eukaryota</taxon>
        <taxon>Fungi</taxon>
        <taxon>Dikarya</taxon>
        <taxon>Ascomycota</taxon>
        <taxon>Pezizomycotina</taxon>
        <taxon>Pezizomycetes</taxon>
        <taxon>Pezizales</taxon>
        <taxon>Ascobolaceae</taxon>
        <taxon>Ascobolus</taxon>
    </lineage>
</organism>
<keyword evidence="1" id="KW-1133">Transmembrane helix</keyword>
<dbReference type="Proteomes" id="UP000275078">
    <property type="component" value="Unassembled WGS sequence"/>
</dbReference>
<dbReference type="EMBL" id="ML119822">
    <property type="protein sequence ID" value="RPA73398.1"/>
    <property type="molecule type" value="Genomic_DNA"/>
</dbReference>
<keyword evidence="1" id="KW-0812">Transmembrane</keyword>
<evidence type="ECO:0000313" key="3">
    <source>
        <dbReference type="Proteomes" id="UP000275078"/>
    </source>
</evidence>
<evidence type="ECO:0000313" key="2">
    <source>
        <dbReference type="EMBL" id="RPA73398.1"/>
    </source>
</evidence>
<keyword evidence="1" id="KW-0472">Membrane</keyword>